<dbReference type="InterPro" id="IPR000330">
    <property type="entry name" value="SNF2_N"/>
</dbReference>
<organism evidence="5 6">
    <name type="scientific">Daphnia pulex</name>
    <name type="common">Water flea</name>
    <dbReference type="NCBI Taxonomy" id="6669"/>
    <lineage>
        <taxon>Eukaryota</taxon>
        <taxon>Metazoa</taxon>
        <taxon>Ecdysozoa</taxon>
        <taxon>Arthropoda</taxon>
        <taxon>Crustacea</taxon>
        <taxon>Branchiopoda</taxon>
        <taxon>Diplostraca</taxon>
        <taxon>Cladocera</taxon>
        <taxon>Anomopoda</taxon>
        <taxon>Daphniidae</taxon>
        <taxon>Daphnia</taxon>
    </lineage>
</organism>
<evidence type="ECO:0000313" key="6">
    <source>
        <dbReference type="Proteomes" id="UP000000305"/>
    </source>
</evidence>
<evidence type="ECO:0000313" key="5">
    <source>
        <dbReference type="EMBL" id="EFX69403.1"/>
    </source>
</evidence>
<dbReference type="Gene3D" id="3.40.50.10810">
    <property type="entry name" value="Tandem AAA-ATPase domain"/>
    <property type="match status" value="1"/>
</dbReference>
<dbReference type="STRING" id="6669.E9HFV4"/>
<proteinExistence type="predicted"/>
<evidence type="ECO:0000259" key="4">
    <source>
        <dbReference type="Pfam" id="PF00176"/>
    </source>
</evidence>
<gene>
    <name evidence="5" type="ORF">DAPPUDRAFT_228693</name>
</gene>
<dbReference type="GO" id="GO:0016787">
    <property type="term" value="F:hydrolase activity"/>
    <property type="evidence" value="ECO:0007669"/>
    <property type="project" value="UniProtKB-KW"/>
</dbReference>
<dbReference type="InParanoid" id="E9HFV4"/>
<dbReference type="EMBL" id="GL732637">
    <property type="protein sequence ID" value="EFX69403.1"/>
    <property type="molecule type" value="Genomic_DNA"/>
</dbReference>
<reference evidence="5 6" key="1">
    <citation type="journal article" date="2011" name="Science">
        <title>The ecoresponsive genome of Daphnia pulex.</title>
        <authorList>
            <person name="Colbourne J.K."/>
            <person name="Pfrender M.E."/>
            <person name="Gilbert D."/>
            <person name="Thomas W.K."/>
            <person name="Tucker A."/>
            <person name="Oakley T.H."/>
            <person name="Tokishita S."/>
            <person name="Aerts A."/>
            <person name="Arnold G.J."/>
            <person name="Basu M.K."/>
            <person name="Bauer D.J."/>
            <person name="Caceres C.E."/>
            <person name="Carmel L."/>
            <person name="Casola C."/>
            <person name="Choi J.H."/>
            <person name="Detter J.C."/>
            <person name="Dong Q."/>
            <person name="Dusheyko S."/>
            <person name="Eads B.D."/>
            <person name="Frohlich T."/>
            <person name="Geiler-Samerotte K.A."/>
            <person name="Gerlach D."/>
            <person name="Hatcher P."/>
            <person name="Jogdeo S."/>
            <person name="Krijgsveld J."/>
            <person name="Kriventseva E.V."/>
            <person name="Kultz D."/>
            <person name="Laforsch C."/>
            <person name="Lindquist E."/>
            <person name="Lopez J."/>
            <person name="Manak J.R."/>
            <person name="Muller J."/>
            <person name="Pangilinan J."/>
            <person name="Patwardhan R.P."/>
            <person name="Pitluck S."/>
            <person name="Pritham E.J."/>
            <person name="Rechtsteiner A."/>
            <person name="Rho M."/>
            <person name="Rogozin I.B."/>
            <person name="Sakarya O."/>
            <person name="Salamov A."/>
            <person name="Schaack S."/>
            <person name="Shapiro H."/>
            <person name="Shiga Y."/>
            <person name="Skalitzky C."/>
            <person name="Smith Z."/>
            <person name="Souvorov A."/>
            <person name="Sung W."/>
            <person name="Tang Z."/>
            <person name="Tsuchiya D."/>
            <person name="Tu H."/>
            <person name="Vos H."/>
            <person name="Wang M."/>
            <person name="Wolf Y.I."/>
            <person name="Yamagata H."/>
            <person name="Yamada T."/>
            <person name="Ye Y."/>
            <person name="Shaw J.R."/>
            <person name="Andrews J."/>
            <person name="Crease T.J."/>
            <person name="Tang H."/>
            <person name="Lucas S.M."/>
            <person name="Robertson H.M."/>
            <person name="Bork P."/>
            <person name="Koonin E.V."/>
            <person name="Zdobnov E.M."/>
            <person name="Grigoriev I.V."/>
            <person name="Lynch M."/>
            <person name="Boore J.L."/>
        </authorList>
    </citation>
    <scope>NUCLEOTIDE SEQUENCE [LARGE SCALE GENOMIC DNA]</scope>
</reference>
<dbReference type="Proteomes" id="UP000000305">
    <property type="component" value="Unassembled WGS sequence"/>
</dbReference>
<dbReference type="eggNOG" id="KOG4439">
    <property type="taxonomic scope" value="Eukaryota"/>
</dbReference>
<dbReference type="InterPro" id="IPR050628">
    <property type="entry name" value="SNF2_RAD54_helicase_TF"/>
</dbReference>
<keyword evidence="2" id="KW-0378">Hydrolase</keyword>
<evidence type="ECO:0000256" key="1">
    <source>
        <dbReference type="ARBA" id="ARBA00022741"/>
    </source>
</evidence>
<dbReference type="KEGG" id="dpx:DAPPUDRAFT_228693"/>
<dbReference type="HOGENOM" id="CLU_1143535_0_0_1"/>
<evidence type="ECO:0000256" key="2">
    <source>
        <dbReference type="ARBA" id="ARBA00022801"/>
    </source>
</evidence>
<dbReference type="GO" id="GO:0005524">
    <property type="term" value="F:ATP binding"/>
    <property type="evidence" value="ECO:0007669"/>
    <property type="project" value="UniProtKB-KW"/>
</dbReference>
<dbReference type="InterPro" id="IPR038718">
    <property type="entry name" value="SNF2-like_sf"/>
</dbReference>
<keyword evidence="3" id="KW-0067">ATP-binding</keyword>
<sequence length="243" mass="27971">MVLESPLTPRSDYSRLINLQISALRTELQRRPQDDQLLNWMLWREREQTSGGFLVDLGEGKRSLLTSLISHNRSLRTLIIFAENSLGEWIETMRRSGLSVAKYFGVNRRFLLSTLHELEVPVATTFKILMREVNLLSGSAPELQYNSILIQTEFQRIVIDGLGDPVFLQKLLKLRAARRWVIAGDLIDSHVKLHWHLRALCASPFDEKEFWDIWINNKDGEAKARVDLLMQVLQLRVSASPPA</sequence>
<dbReference type="Pfam" id="PF00176">
    <property type="entry name" value="SNF2-rel_dom"/>
    <property type="match status" value="1"/>
</dbReference>
<accession>E9HFV4</accession>
<evidence type="ECO:0000256" key="3">
    <source>
        <dbReference type="ARBA" id="ARBA00022840"/>
    </source>
</evidence>
<keyword evidence="6" id="KW-1185">Reference proteome</keyword>
<name>E9HFV4_DAPPU</name>
<protein>
    <recommendedName>
        <fullName evidence="4">SNF2 N-terminal domain-containing protein</fullName>
    </recommendedName>
</protein>
<feature type="domain" description="SNF2 N-terminal" evidence="4">
    <location>
        <begin position="36"/>
        <end position="234"/>
    </location>
</feature>
<dbReference type="PANTHER" id="PTHR45626">
    <property type="entry name" value="TRANSCRIPTION TERMINATION FACTOR 2-RELATED"/>
    <property type="match status" value="1"/>
</dbReference>
<dbReference type="AlphaFoldDB" id="E9HFV4"/>
<keyword evidence="1" id="KW-0547">Nucleotide-binding</keyword>